<dbReference type="InterPro" id="IPR023393">
    <property type="entry name" value="START-like_dom_sf"/>
</dbReference>
<dbReference type="AlphaFoldDB" id="A0A0M2P2S8"/>
<sequence>MARYNVENENVEIQLERLFKVEPELVYQAWTEQRFLKQWFMTTERTNKSIEIDAVQNGGYEIIDVRKGKENIVEGSYVTLNPNEYIVMTIGMPELSDSEDTIEVEMFEREPGITQMIFSYTAYVPRERRLTSLEYKQKKKEYHDSTAHGFEMLFDKLQTTLEAYEEEQ</sequence>
<comment type="caution">
    <text evidence="3">The sequence shown here is derived from an EMBL/GenBank/DDBJ whole genome shotgun (WGS) entry which is preliminary data.</text>
</comment>
<organism evidence="3 4">
    <name type="scientific">Staphylococcus cohnii subsp. cohnii</name>
    <dbReference type="NCBI Taxonomy" id="74704"/>
    <lineage>
        <taxon>Bacteria</taxon>
        <taxon>Bacillati</taxon>
        <taxon>Bacillota</taxon>
        <taxon>Bacilli</taxon>
        <taxon>Bacillales</taxon>
        <taxon>Staphylococcaceae</taxon>
        <taxon>Staphylococcus</taxon>
        <taxon>Staphylococcus cohnii species complex</taxon>
    </lineage>
</organism>
<accession>A0A0M2P2S8</accession>
<protein>
    <recommendedName>
        <fullName evidence="2">Activator of Hsp90 ATPase homologue 1/2-like C-terminal domain-containing protein</fullName>
    </recommendedName>
</protein>
<feature type="domain" description="Activator of Hsp90 ATPase homologue 1/2-like C-terminal" evidence="2">
    <location>
        <begin position="21"/>
        <end position="162"/>
    </location>
</feature>
<dbReference type="EMBL" id="LAKJ01000003">
    <property type="protein sequence ID" value="KKI65074.1"/>
    <property type="molecule type" value="Genomic_DNA"/>
</dbReference>
<dbReference type="InterPro" id="IPR013538">
    <property type="entry name" value="ASHA1/2-like_C"/>
</dbReference>
<dbReference type="PATRIC" id="fig|74704.6.peg.1760"/>
<reference evidence="3 4" key="1">
    <citation type="submission" date="2015-03" db="EMBL/GenBank/DDBJ databases">
        <title>Genome Assembly of Staphylococcus cohnii subsp. cohnii strain G22B2.</title>
        <authorList>
            <person name="Nair G."/>
            <person name="Kaur G."/>
            <person name="Khatri I."/>
            <person name="Singh N.K."/>
            <person name="Sathyabama S."/>
            <person name="Maurya S.K."/>
            <person name="Subramanian S."/>
            <person name="Agrewala J.N."/>
            <person name="Mayilraj S."/>
        </authorList>
    </citation>
    <scope>NUCLEOTIDE SEQUENCE [LARGE SCALE GENOMIC DNA]</scope>
    <source>
        <strain evidence="3 4">G22B2</strain>
    </source>
</reference>
<evidence type="ECO:0000313" key="3">
    <source>
        <dbReference type="EMBL" id="KKI65074.1"/>
    </source>
</evidence>
<evidence type="ECO:0000313" key="4">
    <source>
        <dbReference type="Proteomes" id="UP000034455"/>
    </source>
</evidence>
<proteinExistence type="inferred from homology"/>
<comment type="similarity">
    <text evidence="1">Belongs to the AHA1 family.</text>
</comment>
<name>A0A0M2P2S8_STACC</name>
<dbReference type="Gene3D" id="3.30.530.20">
    <property type="match status" value="1"/>
</dbReference>
<dbReference type="CDD" id="cd07814">
    <property type="entry name" value="SRPBCC_CalC_Aha1-like"/>
    <property type="match status" value="1"/>
</dbReference>
<evidence type="ECO:0000256" key="1">
    <source>
        <dbReference type="ARBA" id="ARBA00006817"/>
    </source>
</evidence>
<dbReference type="Pfam" id="PF08327">
    <property type="entry name" value="AHSA1"/>
    <property type="match status" value="1"/>
</dbReference>
<dbReference type="Proteomes" id="UP000034455">
    <property type="component" value="Unassembled WGS sequence"/>
</dbReference>
<evidence type="ECO:0000259" key="2">
    <source>
        <dbReference type="Pfam" id="PF08327"/>
    </source>
</evidence>
<dbReference type="RefSeq" id="WP_019468903.1">
    <property type="nucleotide sequence ID" value="NZ_BKAS01000010.1"/>
</dbReference>
<dbReference type="SUPFAM" id="SSF55961">
    <property type="entry name" value="Bet v1-like"/>
    <property type="match status" value="1"/>
</dbReference>
<gene>
    <name evidence="3" type="ORF">UF66_1717</name>
</gene>
<dbReference type="GeneID" id="58096788"/>